<feature type="chain" id="PRO_5047285643" evidence="2">
    <location>
        <begin position="21"/>
        <end position="415"/>
    </location>
</feature>
<gene>
    <name evidence="4" type="ORF">OJ252_1921</name>
</gene>
<feature type="signal peptide" evidence="2">
    <location>
        <begin position="1"/>
        <end position="20"/>
    </location>
</feature>
<dbReference type="InterPro" id="IPR001283">
    <property type="entry name" value="CRISP-related"/>
</dbReference>
<dbReference type="Proteomes" id="UP001071777">
    <property type="component" value="Unassembled WGS sequence"/>
</dbReference>
<keyword evidence="2" id="KW-0732">Signal</keyword>
<dbReference type="SMART" id="SM00198">
    <property type="entry name" value="SCP"/>
    <property type="match status" value="1"/>
</dbReference>
<comment type="caution">
    <text evidence="4">The sequence shown here is derived from an EMBL/GenBank/DDBJ whole genome shotgun (WGS) entry which is preliminary data.</text>
</comment>
<evidence type="ECO:0000313" key="5">
    <source>
        <dbReference type="Proteomes" id="UP001071777"/>
    </source>
</evidence>
<dbReference type="InterPro" id="IPR014044">
    <property type="entry name" value="CAP_dom"/>
</dbReference>
<evidence type="ECO:0000259" key="3">
    <source>
        <dbReference type="SMART" id="SM00198"/>
    </source>
</evidence>
<reference evidence="4" key="1">
    <citation type="submission" date="2022-10" db="EMBL/GenBank/DDBJ databases">
        <title>Adaptive evolution leads to modifications in subtelomeric GC content in a zoonotic Cryptosporidium species.</title>
        <authorList>
            <person name="Li J."/>
            <person name="Feng Y."/>
            <person name="Xiao L."/>
        </authorList>
    </citation>
    <scope>NUCLEOTIDE SEQUENCE</scope>
    <source>
        <strain evidence="4">25894</strain>
    </source>
</reference>
<feature type="domain" description="SCP" evidence="3">
    <location>
        <begin position="28"/>
        <end position="179"/>
    </location>
</feature>
<dbReference type="CDD" id="cd05380">
    <property type="entry name" value="CAP_euk"/>
    <property type="match status" value="1"/>
</dbReference>
<dbReference type="Pfam" id="PF00188">
    <property type="entry name" value="CAP"/>
    <property type="match status" value="1"/>
</dbReference>
<organism evidence="4 5">
    <name type="scientific">Cryptosporidium canis</name>
    <dbReference type="NCBI Taxonomy" id="195482"/>
    <lineage>
        <taxon>Eukaryota</taxon>
        <taxon>Sar</taxon>
        <taxon>Alveolata</taxon>
        <taxon>Apicomplexa</taxon>
        <taxon>Conoidasida</taxon>
        <taxon>Coccidia</taxon>
        <taxon>Eucoccidiorida</taxon>
        <taxon>Eimeriorina</taxon>
        <taxon>Cryptosporidiidae</taxon>
        <taxon>Cryptosporidium</taxon>
    </lineage>
</organism>
<dbReference type="InterPro" id="IPR035940">
    <property type="entry name" value="CAP_sf"/>
</dbReference>
<dbReference type="SUPFAM" id="SSF55797">
    <property type="entry name" value="PR-1-like"/>
    <property type="match status" value="1"/>
</dbReference>
<protein>
    <submittedName>
        <fullName evidence="4">Extracellular protein</fullName>
    </submittedName>
</protein>
<evidence type="ECO:0000256" key="2">
    <source>
        <dbReference type="SAM" id="SignalP"/>
    </source>
</evidence>
<evidence type="ECO:0000256" key="1">
    <source>
        <dbReference type="SAM" id="MobiDB-lite"/>
    </source>
</evidence>
<feature type="region of interest" description="Disordered" evidence="1">
    <location>
        <begin position="360"/>
        <end position="386"/>
    </location>
</feature>
<dbReference type="PANTHER" id="PTHR10334">
    <property type="entry name" value="CYSTEINE-RICH SECRETORY PROTEIN-RELATED"/>
    <property type="match status" value="1"/>
</dbReference>
<dbReference type="Gene3D" id="3.40.33.10">
    <property type="entry name" value="CAP"/>
    <property type="match status" value="1"/>
</dbReference>
<proteinExistence type="predicted"/>
<keyword evidence="5" id="KW-1185">Reference proteome</keyword>
<evidence type="ECO:0000313" key="4">
    <source>
        <dbReference type="EMBL" id="KAJ1610413.1"/>
    </source>
</evidence>
<sequence>MKSSVLNQILMIGFLNLAYSQVNIMNDEYRIKILNIHNELRAKEADSATYMIKLAYDYSLEGYAANWGMKCMNGQFQHSPQTWPNRASPGENLYASSIDVSKLSSWDPSSVVKSWWEEREHFNWRMGGPEGGYPVGHWTQVVRAAASTVGCAIIVGCPGSWKTYVICHYDFGNLGYIPYPNFKVDKSLPQKPCSQCPSGYNCCENNLCVGIINPKVPPPGELPIRSGIGSCDDYMKRICSIRNGACPQSCLDLEYPPMKKGLIVQQCTCIEGESSISPTMAWQFKLWYNRGVCSRVKGNDGSSYSMKGSVDIGVSEIGANNLEIGDGMRNLNAAKKIGYSNRFARDLNFIEEPRIDVKHGPGLIANGSTEEDDRGNHIPTIGDVNSTSVDEGFQINKNHLANINSLSDTDNNTTV</sequence>
<accession>A0ABQ8P6P9</accession>
<name>A0ABQ8P6P9_9CRYT</name>
<dbReference type="EMBL" id="JAPCXB010000070">
    <property type="protein sequence ID" value="KAJ1610413.1"/>
    <property type="molecule type" value="Genomic_DNA"/>
</dbReference>